<evidence type="ECO:0000313" key="2">
    <source>
        <dbReference type="Proteomes" id="UP000266861"/>
    </source>
</evidence>
<dbReference type="OrthoDB" id="2475170at2759"/>
<organism evidence="1 2">
    <name type="scientific">Diversispora epigaea</name>
    <dbReference type="NCBI Taxonomy" id="1348612"/>
    <lineage>
        <taxon>Eukaryota</taxon>
        <taxon>Fungi</taxon>
        <taxon>Fungi incertae sedis</taxon>
        <taxon>Mucoromycota</taxon>
        <taxon>Glomeromycotina</taxon>
        <taxon>Glomeromycetes</taxon>
        <taxon>Diversisporales</taxon>
        <taxon>Diversisporaceae</taxon>
        <taxon>Diversispora</taxon>
    </lineage>
</organism>
<keyword evidence="2" id="KW-1185">Reference proteome</keyword>
<reference evidence="1 2" key="1">
    <citation type="submission" date="2018-08" db="EMBL/GenBank/DDBJ databases">
        <title>Genome and evolution of the arbuscular mycorrhizal fungus Diversispora epigaea (formerly Glomus versiforme) and its bacterial endosymbionts.</title>
        <authorList>
            <person name="Sun X."/>
            <person name="Fei Z."/>
            <person name="Harrison M."/>
        </authorList>
    </citation>
    <scope>NUCLEOTIDE SEQUENCE [LARGE SCALE GENOMIC DNA]</scope>
    <source>
        <strain evidence="1 2">IT104</strain>
    </source>
</reference>
<protein>
    <submittedName>
        <fullName evidence="1">Uncharacterized protein</fullName>
    </submittedName>
</protein>
<gene>
    <name evidence="1" type="ORF">Glove_109g379</name>
</gene>
<evidence type="ECO:0000313" key="1">
    <source>
        <dbReference type="EMBL" id="RHZ82373.1"/>
    </source>
</evidence>
<dbReference type="EMBL" id="PQFF01000102">
    <property type="protein sequence ID" value="RHZ82373.1"/>
    <property type="molecule type" value="Genomic_DNA"/>
</dbReference>
<proteinExistence type="predicted"/>
<sequence>MSLNQEFTVFSNMDNSKNNNNRPKSFGRNQIGELNYTVKIVCPILNRCKVNFAATTTTTINNNKNNKNNNNKNLTKKVRFSNFIKISDMDSVDEYDRRGQLSQKEENFKIDVWFTGETLAKTKYNMGKWINKNIYNPKEMDLALKNVNRKVERSSNNVHECRIIDLTNCSMNFVNFWIATAPDILSVSSSSPPTLPTPAPIIPRVELFVFIHNIHN</sequence>
<dbReference type="Proteomes" id="UP000266861">
    <property type="component" value="Unassembled WGS sequence"/>
</dbReference>
<name>A0A397JBM5_9GLOM</name>
<comment type="caution">
    <text evidence="1">The sequence shown here is derived from an EMBL/GenBank/DDBJ whole genome shotgun (WGS) entry which is preliminary data.</text>
</comment>
<dbReference type="AlphaFoldDB" id="A0A397JBM5"/>
<accession>A0A397JBM5</accession>